<dbReference type="InterPro" id="IPR038765">
    <property type="entry name" value="Papain-like_cys_pep_sf"/>
</dbReference>
<evidence type="ECO:0000256" key="2">
    <source>
        <dbReference type="ARBA" id="ARBA00009085"/>
    </source>
</evidence>
<evidence type="ECO:0000313" key="11">
    <source>
        <dbReference type="EMBL" id="CAJ1403239.1"/>
    </source>
</evidence>
<keyword evidence="4" id="KW-0645">Protease</keyword>
<dbReference type="SUPFAM" id="SSF54001">
    <property type="entry name" value="Cysteine proteinases"/>
    <property type="match status" value="1"/>
</dbReference>
<dbReference type="InterPro" id="IPR018200">
    <property type="entry name" value="USP_CS"/>
</dbReference>
<feature type="region of interest" description="Disordered" evidence="8">
    <location>
        <begin position="1"/>
        <end position="62"/>
    </location>
</feature>
<keyword evidence="12" id="KW-1185">Reference proteome</keyword>
<dbReference type="GO" id="GO:0031647">
    <property type="term" value="P:regulation of protein stability"/>
    <property type="evidence" value="ECO:0007669"/>
    <property type="project" value="TreeGrafter"/>
</dbReference>
<name>A0AA36JDT0_9DINO</name>
<dbReference type="PROSITE" id="PS50144">
    <property type="entry name" value="MATH"/>
    <property type="match status" value="1"/>
</dbReference>
<dbReference type="PANTHER" id="PTHR24006">
    <property type="entry name" value="UBIQUITIN CARBOXYL-TERMINAL HYDROLASE"/>
    <property type="match status" value="1"/>
</dbReference>
<dbReference type="GO" id="GO:0005634">
    <property type="term" value="C:nucleus"/>
    <property type="evidence" value="ECO:0007669"/>
    <property type="project" value="TreeGrafter"/>
</dbReference>
<evidence type="ECO:0000256" key="5">
    <source>
        <dbReference type="ARBA" id="ARBA00022786"/>
    </source>
</evidence>
<dbReference type="InterPro" id="IPR029346">
    <property type="entry name" value="USP_C"/>
</dbReference>
<feature type="region of interest" description="Disordered" evidence="8">
    <location>
        <begin position="908"/>
        <end position="930"/>
    </location>
</feature>
<dbReference type="EMBL" id="CAUJNA010003486">
    <property type="protein sequence ID" value="CAJ1403239.1"/>
    <property type="molecule type" value="Genomic_DNA"/>
</dbReference>
<organism evidence="11 12">
    <name type="scientific">Effrenium voratum</name>
    <dbReference type="NCBI Taxonomy" id="2562239"/>
    <lineage>
        <taxon>Eukaryota</taxon>
        <taxon>Sar</taxon>
        <taxon>Alveolata</taxon>
        <taxon>Dinophyceae</taxon>
        <taxon>Suessiales</taxon>
        <taxon>Symbiodiniaceae</taxon>
        <taxon>Effrenium</taxon>
    </lineage>
</organism>
<dbReference type="EC" id="3.4.19.12" evidence="3"/>
<comment type="catalytic activity">
    <reaction evidence="1">
        <text>Thiol-dependent hydrolysis of ester, thioester, amide, peptide and isopeptide bonds formed by the C-terminal Gly of ubiquitin (a 76-residue protein attached to proteins as an intracellular targeting signal).</text>
        <dbReference type="EC" id="3.4.19.12"/>
    </reaction>
</comment>
<dbReference type="GO" id="GO:0016579">
    <property type="term" value="P:protein deubiquitination"/>
    <property type="evidence" value="ECO:0007669"/>
    <property type="project" value="InterPro"/>
</dbReference>
<dbReference type="SUPFAM" id="SSF49599">
    <property type="entry name" value="TRAF domain-like"/>
    <property type="match status" value="1"/>
</dbReference>
<evidence type="ECO:0000256" key="8">
    <source>
        <dbReference type="SAM" id="MobiDB-lite"/>
    </source>
</evidence>
<evidence type="ECO:0000259" key="10">
    <source>
        <dbReference type="PROSITE" id="PS50235"/>
    </source>
</evidence>
<proteinExistence type="inferred from homology"/>
<dbReference type="Proteomes" id="UP001178507">
    <property type="component" value="Unassembled WGS sequence"/>
</dbReference>
<dbReference type="InterPro" id="IPR028889">
    <property type="entry name" value="USP"/>
</dbReference>
<evidence type="ECO:0000313" key="12">
    <source>
        <dbReference type="Proteomes" id="UP001178507"/>
    </source>
</evidence>
<feature type="domain" description="MATH" evidence="9">
    <location>
        <begin position="66"/>
        <end position="196"/>
    </location>
</feature>
<dbReference type="CDD" id="cd02659">
    <property type="entry name" value="peptidase_C19C"/>
    <property type="match status" value="1"/>
</dbReference>
<keyword evidence="6" id="KW-0378">Hydrolase</keyword>
<dbReference type="InterPro" id="IPR002083">
    <property type="entry name" value="MATH/TRAF_dom"/>
</dbReference>
<dbReference type="Gene3D" id="3.90.70.10">
    <property type="entry name" value="Cysteine proteinases"/>
    <property type="match status" value="1"/>
</dbReference>
<evidence type="ECO:0000256" key="1">
    <source>
        <dbReference type="ARBA" id="ARBA00000707"/>
    </source>
</evidence>
<comment type="caution">
    <text evidence="11">The sequence shown here is derived from an EMBL/GenBank/DDBJ whole genome shotgun (WGS) entry which is preliminary data.</text>
</comment>
<evidence type="ECO:0000256" key="3">
    <source>
        <dbReference type="ARBA" id="ARBA00012759"/>
    </source>
</evidence>
<dbReference type="AlphaFoldDB" id="A0AA36JDT0"/>
<keyword evidence="5" id="KW-0833">Ubl conjugation pathway</keyword>
<dbReference type="GO" id="GO:0004843">
    <property type="term" value="F:cysteine-type deubiquitinase activity"/>
    <property type="evidence" value="ECO:0007669"/>
    <property type="project" value="UniProtKB-EC"/>
</dbReference>
<protein>
    <recommendedName>
        <fullName evidence="3">ubiquitinyl hydrolase 1</fullName>
        <ecNumber evidence="3">3.4.19.12</ecNumber>
    </recommendedName>
</protein>
<evidence type="ECO:0000256" key="4">
    <source>
        <dbReference type="ARBA" id="ARBA00022670"/>
    </source>
</evidence>
<feature type="compositionally biased region" description="Basic and acidic residues" evidence="8">
    <location>
        <begin position="914"/>
        <end position="924"/>
    </location>
</feature>
<dbReference type="PROSITE" id="PS50235">
    <property type="entry name" value="USP_3"/>
    <property type="match status" value="1"/>
</dbReference>
<evidence type="ECO:0000259" key="9">
    <source>
        <dbReference type="PROSITE" id="PS50144"/>
    </source>
</evidence>
<keyword evidence="7" id="KW-0788">Thiol protease</keyword>
<dbReference type="Pfam" id="PF14533">
    <property type="entry name" value="USP7_C2"/>
    <property type="match status" value="1"/>
</dbReference>
<gene>
    <name evidence="11" type="ORF">EVOR1521_LOCUS25960</name>
</gene>
<dbReference type="GO" id="GO:0006508">
    <property type="term" value="P:proteolysis"/>
    <property type="evidence" value="ECO:0007669"/>
    <property type="project" value="UniProtKB-KW"/>
</dbReference>
<dbReference type="Gene3D" id="2.60.210.10">
    <property type="entry name" value="Apoptosis, Tumor Necrosis Factor Receptor Associated Protein 2, Chain A"/>
    <property type="match status" value="1"/>
</dbReference>
<dbReference type="PANTHER" id="PTHR24006:SF644">
    <property type="entry name" value="UBIQUITIN CARBOXYL-TERMINAL HYDROLASE 7"/>
    <property type="match status" value="1"/>
</dbReference>
<comment type="similarity">
    <text evidence="2">Belongs to the peptidase C19 family.</text>
</comment>
<accession>A0AA36JDT0</accession>
<dbReference type="CDD" id="cd00121">
    <property type="entry name" value="MATH"/>
    <property type="match status" value="1"/>
</dbReference>
<evidence type="ECO:0000256" key="7">
    <source>
        <dbReference type="ARBA" id="ARBA00022807"/>
    </source>
</evidence>
<dbReference type="PROSITE" id="PS00973">
    <property type="entry name" value="USP_2"/>
    <property type="match status" value="1"/>
</dbReference>
<reference evidence="11" key="1">
    <citation type="submission" date="2023-08" db="EMBL/GenBank/DDBJ databases">
        <authorList>
            <person name="Chen Y."/>
            <person name="Shah S."/>
            <person name="Dougan E. K."/>
            <person name="Thang M."/>
            <person name="Chan C."/>
        </authorList>
    </citation>
    <scope>NUCLEOTIDE SEQUENCE</scope>
</reference>
<dbReference type="InterPro" id="IPR001394">
    <property type="entry name" value="Peptidase_C19_UCH"/>
</dbReference>
<dbReference type="InterPro" id="IPR050164">
    <property type="entry name" value="Peptidase_C19"/>
</dbReference>
<feature type="domain" description="USP" evidence="10">
    <location>
        <begin position="219"/>
        <end position="557"/>
    </location>
</feature>
<dbReference type="GO" id="GO:0005829">
    <property type="term" value="C:cytosol"/>
    <property type="evidence" value="ECO:0007669"/>
    <property type="project" value="TreeGrafter"/>
</dbReference>
<dbReference type="InterPro" id="IPR008974">
    <property type="entry name" value="TRAF-like"/>
</dbReference>
<dbReference type="Pfam" id="PF22486">
    <property type="entry name" value="MATH_2"/>
    <property type="match status" value="1"/>
</dbReference>
<dbReference type="Pfam" id="PF00443">
    <property type="entry name" value="UCH"/>
    <property type="match status" value="1"/>
</dbReference>
<sequence length="1239" mass="140819">MDGLGHPQANGPPSPDGPPAYTFPQRPAQNVSPRARGRGAPARRSDSDLDEEPYGYTKENLPPCSEHELEFIVPQATSYASGQKVRSPPLVVRNFRFRILCFPAGTSSAGGSAVSAFVEADPPEGLDPRWVFQGVKYQVVLVNWLDYRRSAHKVDSWNFSKEGIDRGWHEMVRTAELSQDTGWLGPNDSLCFRACCCVRQADSIAIGSEYNPRRETGYVGLMNHGATCYMNGLLQSLFHAGEFRHIVYSIDTEKDEKDDAAMEKGDPLDEGDISLIQALQNVFYKLQTSETAVNCKELMKSFGWDTTDAFTQHDAQELNRILCDRLEEQMKGTKMDGSIKRLFEGEMENYIECLDVNFTSKRTETFYDIQLNIKSERGHDLQTIEESLREFTADEMLDGDNMYEAEGHGKQRAKKGIRFVTFPPVLNLQLKRFHFDMERMDMVKLNSRFEFPRRLDLSQFAPGAGHYQLHSVVVHSGDVNSGHYYAYIRPNLDERWVKFDDDNVTFCSDFAAVEDNFGGCDLNTCNYFDRSPGELRHFQWPTRARIHNAYMLVYIREDCAEDVLKVPDPLQVNRRMVDRCNAEVRMLEQRRREKLELQTKIRINLVLEHDLCSMIGFWDYNIPSRRSFEMNRDQLVKDLSAQASAYLQVDANHVALFSLHMRSTARQVRFEFMPLDKTLRSQIPQVTSPHYDSSNPSLTVLCVAANGYEVSPAPLRWNPPAPSDRPEELSRWDEEQVVMLVVKYFCVQTRKIITLGCFYMPTTNTLVEMVKHKWVHERLQPFLDTQQVAPLPPNMSSAAREDGALTWECWEEYTEREVQQRNPRKTVKSERLWTGDILVWQQVSPPPEVAGEEYLLQPGQVAPTYPVNNVADLAEHQLNTIDVQVTLVDSKQPLCIDGVVMNGHWGPYRPSTEGGREEKPEDAALAKSPSAFTPAVTKELHMDLRWQQHHVVGVLAQAFDLKNVATAADPTPQPETFLWLFQSSPSNGEEPLPHSLNRTILKDIQRLAPYVPASAGKKPLNVHAVEMPFRPGVEPPEWAFGVRFFDSAVREVGSAICVLNANGTVEDLLTAVAPKIQPEWNITGPLRAMEVIDGLANVYRPQTLLRTLHCYGKFNMLYHCIRVEADPGAGMPPDQHLVEVHHCDRSSQQAFGQPLFLPAAPGEKVGSFKSRCKDRLGVSENEFKTWRLVRIGQRSGRQHLKDDELLEVSEEGSRLCLEHLHPNPSYARTSRYNKPLTIK</sequence>
<evidence type="ECO:0000256" key="6">
    <source>
        <dbReference type="ARBA" id="ARBA00022801"/>
    </source>
</evidence>